<dbReference type="HOGENOM" id="CLU_2038793_0_0_1"/>
<sequence>MGSSCISDSMISIVLCYCLRKCRSGMKRTEHIINCLLLYTINTGLLASTLGSRILFASFVQIQIHASLFSHSWRPILGPQLGINIMIERSQSHVCTREDRCAHWATFRSNSSPATVVLRTI</sequence>
<name>A0A0D0CZ36_9AGAM</name>
<protein>
    <recommendedName>
        <fullName evidence="1">DUF6534 domain-containing protein</fullName>
    </recommendedName>
</protein>
<dbReference type="OrthoDB" id="3214861at2759"/>
<proteinExistence type="predicted"/>
<dbReference type="Pfam" id="PF20152">
    <property type="entry name" value="DUF6534"/>
    <property type="match status" value="1"/>
</dbReference>
<gene>
    <name evidence="2" type="ORF">PAXRUDRAFT_213765</name>
</gene>
<reference evidence="3" key="2">
    <citation type="submission" date="2015-01" db="EMBL/GenBank/DDBJ databases">
        <title>Evolutionary Origins and Diversification of the Mycorrhizal Mutualists.</title>
        <authorList>
            <consortium name="DOE Joint Genome Institute"/>
            <consortium name="Mycorrhizal Genomics Consortium"/>
            <person name="Kohler A."/>
            <person name="Kuo A."/>
            <person name="Nagy L.G."/>
            <person name="Floudas D."/>
            <person name="Copeland A."/>
            <person name="Barry K.W."/>
            <person name="Cichocki N."/>
            <person name="Veneault-Fourrey C."/>
            <person name="LaButti K."/>
            <person name="Lindquist E.A."/>
            <person name="Lipzen A."/>
            <person name="Lundell T."/>
            <person name="Morin E."/>
            <person name="Murat C."/>
            <person name="Riley R."/>
            <person name="Ohm R."/>
            <person name="Sun H."/>
            <person name="Tunlid A."/>
            <person name="Henrissat B."/>
            <person name="Grigoriev I.V."/>
            <person name="Hibbett D.S."/>
            <person name="Martin F."/>
        </authorList>
    </citation>
    <scope>NUCLEOTIDE SEQUENCE [LARGE SCALE GENOMIC DNA]</scope>
    <source>
        <strain evidence="3">Ve08.2h10</strain>
    </source>
</reference>
<dbReference type="EMBL" id="KN825909">
    <property type="protein sequence ID" value="KIK80893.1"/>
    <property type="molecule type" value="Genomic_DNA"/>
</dbReference>
<dbReference type="InterPro" id="IPR045339">
    <property type="entry name" value="DUF6534"/>
</dbReference>
<keyword evidence="3" id="KW-1185">Reference proteome</keyword>
<dbReference type="Proteomes" id="UP000054538">
    <property type="component" value="Unassembled WGS sequence"/>
</dbReference>
<evidence type="ECO:0000259" key="1">
    <source>
        <dbReference type="Pfam" id="PF20152"/>
    </source>
</evidence>
<feature type="domain" description="DUF6534" evidence="1">
    <location>
        <begin position="4"/>
        <end position="57"/>
    </location>
</feature>
<evidence type="ECO:0000313" key="3">
    <source>
        <dbReference type="Proteomes" id="UP000054538"/>
    </source>
</evidence>
<dbReference type="InParanoid" id="A0A0D0CZ36"/>
<evidence type="ECO:0000313" key="2">
    <source>
        <dbReference type="EMBL" id="KIK80893.1"/>
    </source>
</evidence>
<organism evidence="2 3">
    <name type="scientific">Paxillus rubicundulus Ve08.2h10</name>
    <dbReference type="NCBI Taxonomy" id="930991"/>
    <lineage>
        <taxon>Eukaryota</taxon>
        <taxon>Fungi</taxon>
        <taxon>Dikarya</taxon>
        <taxon>Basidiomycota</taxon>
        <taxon>Agaricomycotina</taxon>
        <taxon>Agaricomycetes</taxon>
        <taxon>Agaricomycetidae</taxon>
        <taxon>Boletales</taxon>
        <taxon>Paxilineae</taxon>
        <taxon>Paxillaceae</taxon>
        <taxon>Paxillus</taxon>
    </lineage>
</organism>
<dbReference type="AlphaFoldDB" id="A0A0D0CZ36"/>
<reference evidence="2 3" key="1">
    <citation type="submission" date="2014-04" db="EMBL/GenBank/DDBJ databases">
        <authorList>
            <consortium name="DOE Joint Genome Institute"/>
            <person name="Kuo A."/>
            <person name="Kohler A."/>
            <person name="Jargeat P."/>
            <person name="Nagy L.G."/>
            <person name="Floudas D."/>
            <person name="Copeland A."/>
            <person name="Barry K.W."/>
            <person name="Cichocki N."/>
            <person name="Veneault-Fourrey C."/>
            <person name="LaButti K."/>
            <person name="Lindquist E.A."/>
            <person name="Lipzen A."/>
            <person name="Lundell T."/>
            <person name="Morin E."/>
            <person name="Murat C."/>
            <person name="Sun H."/>
            <person name="Tunlid A."/>
            <person name="Henrissat B."/>
            <person name="Grigoriev I.V."/>
            <person name="Hibbett D.S."/>
            <person name="Martin F."/>
            <person name="Nordberg H.P."/>
            <person name="Cantor M.N."/>
            <person name="Hua S.X."/>
        </authorList>
    </citation>
    <scope>NUCLEOTIDE SEQUENCE [LARGE SCALE GENOMIC DNA]</scope>
    <source>
        <strain evidence="2 3">Ve08.2h10</strain>
    </source>
</reference>
<accession>A0A0D0CZ36</accession>